<dbReference type="PANTHER" id="PTHR21342:SF0">
    <property type="entry name" value="BIFUNCTIONAL NMN ADENYLYLTRANSFERASE_NUDIX HYDROLASE"/>
    <property type="match status" value="1"/>
</dbReference>
<dbReference type="Gene3D" id="3.40.50.620">
    <property type="entry name" value="HUPs"/>
    <property type="match status" value="1"/>
</dbReference>
<evidence type="ECO:0000256" key="1">
    <source>
        <dbReference type="ARBA" id="ARBA00010124"/>
    </source>
</evidence>
<evidence type="ECO:0000256" key="5">
    <source>
        <dbReference type="NCBIfam" id="TIGR01527"/>
    </source>
</evidence>
<dbReference type="Pfam" id="PF01467">
    <property type="entry name" value="CTP_transf_like"/>
    <property type="match status" value="1"/>
</dbReference>
<dbReference type="EMBL" id="MRZU01000003">
    <property type="protein sequence ID" value="OUJ19211.1"/>
    <property type="molecule type" value="Genomic_DNA"/>
</dbReference>
<dbReference type="InterPro" id="IPR006418">
    <property type="entry name" value="NMN_Atrans_arc"/>
</dbReference>
<comment type="caution">
    <text evidence="7">The sequence shown here is derived from an EMBL/GenBank/DDBJ whole genome shotgun (WGS) entry which is preliminary data.</text>
</comment>
<evidence type="ECO:0000256" key="3">
    <source>
        <dbReference type="ARBA" id="ARBA00022695"/>
    </source>
</evidence>
<sequence>MRALTIGRYQPFHKGHMNVIWEISDVVDEIVIGIGSAQISHELDNPFTAGERVAMIRRTLELNGFKGMSYIIPIEDIQRNSIWTSHLESMTPPFDIVYSNNPLVVRLCKEEGYEVRHPPLFKRDEYSGTEIRRRMIEDERWTHLVPEGTLEVIDEVDGVQRLKDIVREEDSYGRKAEL</sequence>
<reference evidence="7 8" key="1">
    <citation type="submission" date="2016-12" db="EMBL/GenBank/DDBJ databases">
        <title>Discovery of methanogenic haloarchaea.</title>
        <authorList>
            <person name="Sorokin D.Y."/>
            <person name="Makarova K.S."/>
            <person name="Abbas B."/>
            <person name="Ferrer M."/>
            <person name="Golyshin P.N."/>
        </authorList>
    </citation>
    <scope>NUCLEOTIDE SEQUENCE [LARGE SCALE GENOMIC DNA]</scope>
    <source>
        <strain evidence="7">AMET1</strain>
    </source>
</reference>
<dbReference type="OrthoDB" id="264480at2157"/>
<gene>
    <name evidence="7" type="ORF">AMET1_0864</name>
</gene>
<proteinExistence type="inferred from homology"/>
<dbReference type="GO" id="GO:0000309">
    <property type="term" value="F:nicotinamide-nucleotide adenylyltransferase activity"/>
    <property type="evidence" value="ECO:0007669"/>
    <property type="project" value="UniProtKB-UniRule"/>
</dbReference>
<comment type="similarity">
    <text evidence="1 4">Belongs to the archaeal NMN adenylyltransferase family.</text>
</comment>
<dbReference type="Proteomes" id="UP000195137">
    <property type="component" value="Unassembled WGS sequence"/>
</dbReference>
<dbReference type="PANTHER" id="PTHR21342">
    <property type="entry name" value="PHOSPHOPANTETHEINE ADENYLYLTRANSFERASE"/>
    <property type="match status" value="1"/>
</dbReference>
<comment type="pathway">
    <text evidence="4">Cofactor biosynthesis; NAD(+) biosynthesis; NAD(+) from nicotinamide D-ribonucleotide: step 1/1.</text>
</comment>
<evidence type="ECO:0000313" key="7">
    <source>
        <dbReference type="EMBL" id="OUJ19211.1"/>
    </source>
</evidence>
<accession>A0A1Y3GCM9</accession>
<dbReference type="EC" id="2.7.7.1" evidence="4 5"/>
<dbReference type="AlphaFoldDB" id="A0A1Y3GCM9"/>
<dbReference type="SUPFAM" id="SSF52374">
    <property type="entry name" value="Nucleotidylyl transferase"/>
    <property type="match status" value="1"/>
</dbReference>
<protein>
    <recommendedName>
        <fullName evidence="4 5">Nicotinamide-nucleotide adenylyltransferase</fullName>
        <ecNumber evidence="4 5">2.7.7.1</ecNumber>
    </recommendedName>
    <alternativeName>
        <fullName evidence="4">NAD(+) diphosphorylase</fullName>
    </alternativeName>
    <alternativeName>
        <fullName evidence="4">NAD(+) pyrophosphorylase</fullName>
    </alternativeName>
    <alternativeName>
        <fullName evidence="4">NMN adenylyltransferase</fullName>
    </alternativeName>
</protein>
<dbReference type="GO" id="GO:0009435">
    <property type="term" value="P:NAD+ biosynthetic process"/>
    <property type="evidence" value="ECO:0007669"/>
    <property type="project" value="UniProtKB-UniRule"/>
</dbReference>
<evidence type="ECO:0000259" key="6">
    <source>
        <dbReference type="Pfam" id="PF01467"/>
    </source>
</evidence>
<comment type="subcellular location">
    <subcellularLocation>
        <location evidence="4">Cytoplasm</location>
    </subcellularLocation>
</comment>
<dbReference type="InterPro" id="IPR014729">
    <property type="entry name" value="Rossmann-like_a/b/a_fold"/>
</dbReference>
<dbReference type="NCBIfam" id="TIGR00125">
    <property type="entry name" value="cyt_tran_rel"/>
    <property type="match status" value="1"/>
</dbReference>
<dbReference type="GO" id="GO:0005524">
    <property type="term" value="F:ATP binding"/>
    <property type="evidence" value="ECO:0007669"/>
    <property type="project" value="UniProtKB-KW"/>
</dbReference>
<dbReference type="UniPathway" id="UPA00253">
    <property type="reaction ID" value="UER00600"/>
</dbReference>
<dbReference type="HAMAP" id="MF_00243">
    <property type="entry name" value="NMN_adenylyltr"/>
    <property type="match status" value="1"/>
</dbReference>
<keyword evidence="4" id="KW-0662">Pyridine nucleotide biosynthesis</keyword>
<keyword evidence="4" id="KW-0067">ATP-binding</keyword>
<keyword evidence="3 4" id="KW-0548">Nucleotidyltransferase</keyword>
<evidence type="ECO:0000256" key="2">
    <source>
        <dbReference type="ARBA" id="ARBA00022679"/>
    </source>
</evidence>
<keyword evidence="2 4" id="KW-0808">Transferase</keyword>
<dbReference type="InterPro" id="IPR004821">
    <property type="entry name" value="Cyt_trans-like"/>
</dbReference>
<dbReference type="RefSeq" id="WP_086637387.1">
    <property type="nucleotide sequence ID" value="NZ_MRZU01000003.1"/>
</dbReference>
<keyword evidence="4" id="KW-0963">Cytoplasm</keyword>
<dbReference type="GO" id="GO:0005737">
    <property type="term" value="C:cytoplasm"/>
    <property type="evidence" value="ECO:0007669"/>
    <property type="project" value="UniProtKB-SubCell"/>
</dbReference>
<dbReference type="NCBIfam" id="NF002243">
    <property type="entry name" value="PRK01153.1"/>
    <property type="match status" value="1"/>
</dbReference>
<keyword evidence="4" id="KW-0547">Nucleotide-binding</keyword>
<feature type="domain" description="Cytidyltransferase-like" evidence="6">
    <location>
        <begin position="4"/>
        <end position="134"/>
    </location>
</feature>
<evidence type="ECO:0000313" key="8">
    <source>
        <dbReference type="Proteomes" id="UP000195137"/>
    </source>
</evidence>
<organism evidence="7 8">
    <name type="scientific">Methanonatronarchaeum thermophilum</name>
    <dbReference type="NCBI Taxonomy" id="1927129"/>
    <lineage>
        <taxon>Archaea</taxon>
        <taxon>Methanobacteriati</taxon>
        <taxon>Methanobacteriota</taxon>
        <taxon>Methanonatronarchaeia</taxon>
        <taxon>Methanonatronarchaeales</taxon>
        <taxon>Methanonatronarchaeaceae</taxon>
        <taxon>Methanonatronarchaeum</taxon>
    </lineage>
</organism>
<keyword evidence="8" id="KW-1185">Reference proteome</keyword>
<evidence type="ECO:0000256" key="4">
    <source>
        <dbReference type="HAMAP-Rule" id="MF_00243"/>
    </source>
</evidence>
<keyword evidence="4" id="KW-0520">NAD</keyword>
<dbReference type="NCBIfam" id="TIGR01527">
    <property type="entry name" value="arch_NMN_Atrans"/>
    <property type="match status" value="1"/>
</dbReference>
<comment type="catalytic activity">
    <reaction evidence="4">
        <text>beta-nicotinamide D-ribonucleotide + ATP + H(+) = diphosphate + NAD(+)</text>
        <dbReference type="Rhea" id="RHEA:21360"/>
        <dbReference type="ChEBI" id="CHEBI:14649"/>
        <dbReference type="ChEBI" id="CHEBI:15378"/>
        <dbReference type="ChEBI" id="CHEBI:30616"/>
        <dbReference type="ChEBI" id="CHEBI:33019"/>
        <dbReference type="ChEBI" id="CHEBI:57540"/>
        <dbReference type="EC" id="2.7.7.1"/>
    </reaction>
</comment>
<name>A0A1Y3GCM9_9EURY</name>